<evidence type="ECO:0000313" key="2">
    <source>
        <dbReference type="EMBL" id="HIS24587.1"/>
    </source>
</evidence>
<proteinExistence type="predicted"/>
<reference evidence="2" key="1">
    <citation type="submission" date="2020-10" db="EMBL/GenBank/DDBJ databases">
        <authorList>
            <person name="Gilroy R."/>
        </authorList>
    </citation>
    <scope>NUCLEOTIDE SEQUENCE</scope>
    <source>
        <strain evidence="2">CHK157-1446</strain>
    </source>
</reference>
<evidence type="ECO:0000256" key="1">
    <source>
        <dbReference type="SAM" id="SignalP"/>
    </source>
</evidence>
<dbReference type="AlphaFoldDB" id="A0A9D1EP90"/>
<gene>
    <name evidence="2" type="ORF">IAD01_04200</name>
</gene>
<evidence type="ECO:0000313" key="3">
    <source>
        <dbReference type="Proteomes" id="UP000823982"/>
    </source>
</evidence>
<sequence length="335" mass="36715">MLRRLLAIFCCIAAAGTALSGCAGMFKANYSDDEPNVTYSTDTTSASESGESYENRDIVVGYYSYDAVRIEALISAFEASAGVSVGRHAVSVTDATMISDLLLDDDNQIDVFFTSTVDIYKFIRDKEYVELNGFESLKEKLDSMEYTKTAAAYEGSYFGVPCGGSLTDSSKITSYADTLQKYICKNIDLINGVNRDASGDELTAVVKHLLSNPEDTADAPFYTDFNYKMYLCDYFMISPDCDNTALAAEFLEMVFDYYNGELALEDESGNELLPETTYPEDADMSEALPGWNSTYSGAVYPISSIMFSQPYYGETDEEIAALVADAIAQVAASME</sequence>
<name>A0A9D1EP90_9FIRM</name>
<feature type="chain" id="PRO_5038584836" evidence="1">
    <location>
        <begin position="21"/>
        <end position="335"/>
    </location>
</feature>
<feature type="signal peptide" evidence="1">
    <location>
        <begin position="1"/>
        <end position="20"/>
    </location>
</feature>
<reference evidence="2" key="2">
    <citation type="journal article" date="2021" name="PeerJ">
        <title>Extensive microbial diversity within the chicken gut microbiome revealed by metagenomics and culture.</title>
        <authorList>
            <person name="Gilroy R."/>
            <person name="Ravi A."/>
            <person name="Getino M."/>
            <person name="Pursley I."/>
            <person name="Horton D.L."/>
            <person name="Alikhan N.F."/>
            <person name="Baker D."/>
            <person name="Gharbi K."/>
            <person name="Hall N."/>
            <person name="Watson M."/>
            <person name="Adriaenssens E.M."/>
            <person name="Foster-Nyarko E."/>
            <person name="Jarju S."/>
            <person name="Secka A."/>
            <person name="Antonio M."/>
            <person name="Oren A."/>
            <person name="Chaudhuri R.R."/>
            <person name="La Ragione R."/>
            <person name="Hildebrand F."/>
            <person name="Pallen M.J."/>
        </authorList>
    </citation>
    <scope>NUCLEOTIDE SEQUENCE</scope>
    <source>
        <strain evidence="2">CHK157-1446</strain>
    </source>
</reference>
<comment type="caution">
    <text evidence="2">The sequence shown here is derived from an EMBL/GenBank/DDBJ whole genome shotgun (WGS) entry which is preliminary data.</text>
</comment>
<dbReference type="Proteomes" id="UP000823982">
    <property type="component" value="Unassembled WGS sequence"/>
</dbReference>
<accession>A0A9D1EP90</accession>
<dbReference type="EMBL" id="DVIR01000038">
    <property type="protein sequence ID" value="HIS24587.1"/>
    <property type="molecule type" value="Genomic_DNA"/>
</dbReference>
<keyword evidence="1" id="KW-0732">Signal</keyword>
<protein>
    <submittedName>
        <fullName evidence="2">Uncharacterized protein</fullName>
    </submittedName>
</protein>
<organism evidence="2 3">
    <name type="scientific">Candidatus Faeciplasma gallinarum</name>
    <dbReference type="NCBI Taxonomy" id="2840799"/>
    <lineage>
        <taxon>Bacteria</taxon>
        <taxon>Bacillati</taxon>
        <taxon>Bacillota</taxon>
        <taxon>Clostridia</taxon>
        <taxon>Eubacteriales</taxon>
        <taxon>Oscillospiraceae</taxon>
        <taxon>Oscillospiraceae incertae sedis</taxon>
        <taxon>Candidatus Faeciplasma</taxon>
    </lineage>
</organism>
<dbReference type="PROSITE" id="PS51257">
    <property type="entry name" value="PROKAR_LIPOPROTEIN"/>
    <property type="match status" value="1"/>
</dbReference>